<organism evidence="24 25">
    <name type="scientific">Lysobacter soyae</name>
    <dbReference type="NCBI Taxonomy" id="2764185"/>
    <lineage>
        <taxon>Bacteria</taxon>
        <taxon>Pseudomonadati</taxon>
        <taxon>Pseudomonadota</taxon>
        <taxon>Gammaproteobacteria</taxon>
        <taxon>Lysobacterales</taxon>
        <taxon>Lysobacteraceae</taxon>
        <taxon>Lysobacter</taxon>
    </lineage>
</organism>
<dbReference type="PANTHER" id="PTHR11136">
    <property type="entry name" value="FOLYLPOLYGLUTAMATE SYNTHASE-RELATED"/>
    <property type="match status" value="1"/>
</dbReference>
<comment type="pathway">
    <text evidence="3">Cofactor biosynthesis; tetrahydrofolylpolyglutamate biosynthesis.</text>
</comment>
<evidence type="ECO:0000256" key="6">
    <source>
        <dbReference type="ARBA" id="ARBA00013025"/>
    </source>
</evidence>
<dbReference type="PANTHER" id="PTHR11136:SF0">
    <property type="entry name" value="DIHYDROFOLATE SYNTHETASE-RELATED"/>
    <property type="match status" value="1"/>
</dbReference>
<evidence type="ECO:0000256" key="10">
    <source>
        <dbReference type="ARBA" id="ARBA00022741"/>
    </source>
</evidence>
<evidence type="ECO:0000256" key="8">
    <source>
        <dbReference type="ARBA" id="ARBA00022598"/>
    </source>
</evidence>
<evidence type="ECO:0000256" key="20">
    <source>
        <dbReference type="ARBA" id="ARBA00049161"/>
    </source>
</evidence>
<evidence type="ECO:0000256" key="15">
    <source>
        <dbReference type="ARBA" id="ARBA00030592"/>
    </source>
</evidence>
<comment type="function">
    <text evidence="1">Functions in two distinct reactions of the de novo folate biosynthetic pathway. Catalyzes the addition of a glutamate residue to dihydropteroate (7,8-dihydropteroate or H2Pte) to form dihydrofolate (7,8-dihydrofolate monoglutamate or H2Pte-Glu). Also catalyzes successive additions of L-glutamate to tetrahydrofolate or 10-formyltetrahydrofolate or 5,10-methylenetetrahydrofolate, leading to folylpolyglutamate derivatives.</text>
</comment>
<dbReference type="InterPro" id="IPR013221">
    <property type="entry name" value="Mur_ligase_cen"/>
</dbReference>
<feature type="domain" description="Mur ligase C-terminal" evidence="22">
    <location>
        <begin position="285"/>
        <end position="406"/>
    </location>
</feature>
<dbReference type="Pfam" id="PF02875">
    <property type="entry name" value="Mur_ligase_C"/>
    <property type="match status" value="1"/>
</dbReference>
<dbReference type="EC" id="6.3.2.12" evidence="5"/>
<comment type="catalytic activity">
    <reaction evidence="18">
        <text>10-formyltetrahydrofolyl-(gamma-L-Glu)(n) + L-glutamate + ATP = 10-formyltetrahydrofolyl-(gamma-L-Glu)(n+1) + ADP + phosphate + H(+)</text>
        <dbReference type="Rhea" id="RHEA:51904"/>
        <dbReference type="Rhea" id="RHEA-COMP:13088"/>
        <dbReference type="Rhea" id="RHEA-COMP:14300"/>
        <dbReference type="ChEBI" id="CHEBI:15378"/>
        <dbReference type="ChEBI" id="CHEBI:29985"/>
        <dbReference type="ChEBI" id="CHEBI:30616"/>
        <dbReference type="ChEBI" id="CHEBI:43474"/>
        <dbReference type="ChEBI" id="CHEBI:134413"/>
        <dbReference type="ChEBI" id="CHEBI:456216"/>
        <dbReference type="EC" id="6.3.2.17"/>
    </reaction>
</comment>
<dbReference type="InterPro" id="IPR004101">
    <property type="entry name" value="Mur_ligase_C"/>
</dbReference>
<keyword evidence="8 21" id="KW-0436">Ligase</keyword>
<comment type="catalytic activity">
    <reaction evidence="20">
        <text>7,8-dihydropteroate + L-glutamate + ATP = 7,8-dihydrofolate + ADP + phosphate + H(+)</text>
        <dbReference type="Rhea" id="RHEA:23584"/>
        <dbReference type="ChEBI" id="CHEBI:15378"/>
        <dbReference type="ChEBI" id="CHEBI:17839"/>
        <dbReference type="ChEBI" id="CHEBI:29985"/>
        <dbReference type="ChEBI" id="CHEBI:30616"/>
        <dbReference type="ChEBI" id="CHEBI:43474"/>
        <dbReference type="ChEBI" id="CHEBI:57451"/>
        <dbReference type="ChEBI" id="CHEBI:456216"/>
        <dbReference type="EC" id="6.3.2.12"/>
    </reaction>
</comment>
<evidence type="ECO:0000256" key="21">
    <source>
        <dbReference type="PIRNR" id="PIRNR001563"/>
    </source>
</evidence>
<comment type="pathway">
    <text evidence="2">Cofactor biosynthesis; tetrahydrofolate biosynthesis; 7,8-dihydrofolate from 2-amino-4-hydroxy-6-hydroxymethyl-7,8-dihydropteridine diphosphate and 4-aminobenzoate: step 2/2.</text>
</comment>
<dbReference type="Proteomes" id="UP000824755">
    <property type="component" value="Chromosome"/>
</dbReference>
<comment type="catalytic activity">
    <reaction evidence="19">
        <text>(6R)-5,10-methylenetetrahydrofolyl-(gamma-L-Glu)(n) + L-glutamate + ATP = (6R)-5,10-methylenetetrahydrofolyl-(gamma-L-Glu)(n+1) + ADP + phosphate + H(+)</text>
        <dbReference type="Rhea" id="RHEA:51912"/>
        <dbReference type="Rhea" id="RHEA-COMP:13257"/>
        <dbReference type="Rhea" id="RHEA-COMP:13258"/>
        <dbReference type="ChEBI" id="CHEBI:15378"/>
        <dbReference type="ChEBI" id="CHEBI:29985"/>
        <dbReference type="ChEBI" id="CHEBI:30616"/>
        <dbReference type="ChEBI" id="CHEBI:43474"/>
        <dbReference type="ChEBI" id="CHEBI:136572"/>
        <dbReference type="ChEBI" id="CHEBI:456216"/>
        <dbReference type="EC" id="6.3.2.17"/>
    </reaction>
</comment>
<evidence type="ECO:0000256" key="4">
    <source>
        <dbReference type="ARBA" id="ARBA00008276"/>
    </source>
</evidence>
<dbReference type="EMBL" id="CP080544">
    <property type="protein sequence ID" value="QYR53664.1"/>
    <property type="molecule type" value="Genomic_DNA"/>
</dbReference>
<keyword evidence="12" id="KW-0460">Magnesium</keyword>
<evidence type="ECO:0000313" key="25">
    <source>
        <dbReference type="Proteomes" id="UP000824755"/>
    </source>
</evidence>
<dbReference type="InterPro" id="IPR036565">
    <property type="entry name" value="Mur-like_cat_sf"/>
</dbReference>
<protein>
    <recommendedName>
        <fullName evidence="7">Dihydrofolate synthase/folylpolyglutamate synthase</fullName>
        <ecNumber evidence="5">6.3.2.12</ecNumber>
        <ecNumber evidence="6">6.3.2.17</ecNumber>
    </recommendedName>
    <alternativeName>
        <fullName evidence="16">Folylpoly-gamma-glutamate synthetase-dihydrofolate synthetase</fullName>
    </alternativeName>
    <alternativeName>
        <fullName evidence="14">Folylpolyglutamate synthetase</fullName>
    </alternativeName>
    <alternativeName>
        <fullName evidence="15">Tetrahydrofolylpolyglutamate synthase</fullName>
    </alternativeName>
</protein>
<dbReference type="NCBIfam" id="TIGR01499">
    <property type="entry name" value="folC"/>
    <property type="match status" value="1"/>
</dbReference>
<dbReference type="InterPro" id="IPR001645">
    <property type="entry name" value="Folylpolyglutamate_synth"/>
</dbReference>
<comment type="similarity">
    <text evidence="4 21">Belongs to the folylpolyglutamate synthase family.</text>
</comment>
<dbReference type="SUPFAM" id="SSF53244">
    <property type="entry name" value="MurD-like peptide ligases, peptide-binding domain"/>
    <property type="match status" value="1"/>
</dbReference>
<reference evidence="24 25" key="1">
    <citation type="submission" date="2021-08" db="EMBL/GenBank/DDBJ databases">
        <title>Lysobacter sp. strain CJ11 Genome sequencing and assembly.</title>
        <authorList>
            <person name="Kim I."/>
        </authorList>
    </citation>
    <scope>NUCLEOTIDE SEQUENCE [LARGE SCALE GENOMIC DNA]</scope>
    <source>
        <strain evidence="24 25">CJ11</strain>
    </source>
</reference>
<gene>
    <name evidence="24" type="primary">folC</name>
    <name evidence="24" type="ORF">H8L67_04025</name>
</gene>
<evidence type="ECO:0000259" key="23">
    <source>
        <dbReference type="Pfam" id="PF08245"/>
    </source>
</evidence>
<evidence type="ECO:0000256" key="3">
    <source>
        <dbReference type="ARBA" id="ARBA00005150"/>
    </source>
</evidence>
<evidence type="ECO:0000256" key="13">
    <source>
        <dbReference type="ARBA" id="ARBA00022909"/>
    </source>
</evidence>
<comment type="catalytic activity">
    <reaction evidence="17">
        <text>(6S)-5,6,7,8-tetrahydrofolyl-(gamma-L-Glu)(n) + L-glutamate + ATP = (6S)-5,6,7,8-tetrahydrofolyl-(gamma-L-Glu)(n+1) + ADP + phosphate + H(+)</text>
        <dbReference type="Rhea" id="RHEA:10580"/>
        <dbReference type="Rhea" id="RHEA-COMP:14738"/>
        <dbReference type="Rhea" id="RHEA-COMP:14740"/>
        <dbReference type="ChEBI" id="CHEBI:15378"/>
        <dbReference type="ChEBI" id="CHEBI:29985"/>
        <dbReference type="ChEBI" id="CHEBI:30616"/>
        <dbReference type="ChEBI" id="CHEBI:43474"/>
        <dbReference type="ChEBI" id="CHEBI:141005"/>
        <dbReference type="ChEBI" id="CHEBI:456216"/>
        <dbReference type="EC" id="6.3.2.17"/>
    </reaction>
</comment>
<evidence type="ECO:0000256" key="9">
    <source>
        <dbReference type="ARBA" id="ARBA00022723"/>
    </source>
</evidence>
<evidence type="ECO:0000256" key="11">
    <source>
        <dbReference type="ARBA" id="ARBA00022840"/>
    </source>
</evidence>
<dbReference type="Gene3D" id="3.90.190.20">
    <property type="entry name" value="Mur ligase, C-terminal domain"/>
    <property type="match status" value="1"/>
</dbReference>
<evidence type="ECO:0000256" key="14">
    <source>
        <dbReference type="ARBA" id="ARBA00030048"/>
    </source>
</evidence>
<evidence type="ECO:0000256" key="5">
    <source>
        <dbReference type="ARBA" id="ARBA00013023"/>
    </source>
</evidence>
<dbReference type="RefSeq" id="WP_220380471.1">
    <property type="nucleotide sequence ID" value="NZ_CP080544.1"/>
</dbReference>
<evidence type="ECO:0000259" key="22">
    <source>
        <dbReference type="Pfam" id="PF02875"/>
    </source>
</evidence>
<feature type="domain" description="Mur ligase central" evidence="23">
    <location>
        <begin position="47"/>
        <end position="203"/>
    </location>
</feature>
<evidence type="ECO:0000256" key="18">
    <source>
        <dbReference type="ARBA" id="ARBA00047808"/>
    </source>
</evidence>
<proteinExistence type="inferred from homology"/>
<dbReference type="SUPFAM" id="SSF53623">
    <property type="entry name" value="MurD-like peptide ligases, catalytic domain"/>
    <property type="match status" value="1"/>
</dbReference>
<keyword evidence="25" id="KW-1185">Reference proteome</keyword>
<evidence type="ECO:0000256" key="12">
    <source>
        <dbReference type="ARBA" id="ARBA00022842"/>
    </source>
</evidence>
<accession>A0ABX8WS81</accession>
<evidence type="ECO:0000256" key="16">
    <source>
        <dbReference type="ARBA" id="ARBA00032510"/>
    </source>
</evidence>
<evidence type="ECO:0000256" key="1">
    <source>
        <dbReference type="ARBA" id="ARBA00002714"/>
    </source>
</evidence>
<dbReference type="InterPro" id="IPR036615">
    <property type="entry name" value="Mur_ligase_C_dom_sf"/>
</dbReference>
<dbReference type="Pfam" id="PF08245">
    <property type="entry name" value="Mur_ligase_M"/>
    <property type="match status" value="1"/>
</dbReference>
<dbReference type="NCBIfam" id="NF008101">
    <property type="entry name" value="PRK10846.1"/>
    <property type="match status" value="1"/>
</dbReference>
<dbReference type="GO" id="GO:0008841">
    <property type="term" value="F:dihydrofolate synthase activity"/>
    <property type="evidence" value="ECO:0007669"/>
    <property type="project" value="UniProtKB-EC"/>
</dbReference>
<keyword evidence="10 21" id="KW-0547">Nucleotide-binding</keyword>
<evidence type="ECO:0000256" key="19">
    <source>
        <dbReference type="ARBA" id="ARBA00049035"/>
    </source>
</evidence>
<name>A0ABX8WS81_9GAMM</name>
<dbReference type="EC" id="6.3.2.17" evidence="6"/>
<evidence type="ECO:0000256" key="2">
    <source>
        <dbReference type="ARBA" id="ARBA00004799"/>
    </source>
</evidence>
<dbReference type="PIRSF" id="PIRSF001563">
    <property type="entry name" value="Folylpolyglu_synth"/>
    <property type="match status" value="1"/>
</dbReference>
<evidence type="ECO:0000256" key="17">
    <source>
        <dbReference type="ARBA" id="ARBA00047493"/>
    </source>
</evidence>
<dbReference type="GO" id="GO:0004326">
    <property type="term" value="F:tetrahydrofolylpolyglutamate synthase activity"/>
    <property type="evidence" value="ECO:0007669"/>
    <property type="project" value="UniProtKB-EC"/>
</dbReference>
<keyword evidence="9" id="KW-0479">Metal-binding</keyword>
<keyword evidence="13" id="KW-0289">Folate biosynthesis</keyword>
<keyword evidence="11 21" id="KW-0067">ATP-binding</keyword>
<dbReference type="Gene3D" id="3.40.1190.10">
    <property type="entry name" value="Mur-like, catalytic domain"/>
    <property type="match status" value="1"/>
</dbReference>
<sequence length="428" mass="45045">MSETALNAWLRKIEAMHPASIELGLDRVKHVAGLLGLGKPASCVISVAGTNGKGSTVAFVESIARAAGLRVGAYTSPHILAFNERIRIDGQDVDDATLVRAFERIDAARQDTALTYFEFTTLAALCVFEDATLDLAVLEVGLGGRLDAVNLVDADVAIVTTVDIDHTDWLGTDREAIGAEKIGIARAGKPVVIGDDDPPSSVLRRAYTLGAPAIRINCDFFFGRNTASTWLWRTLGGERELPMPRLTAPVQLRNAAMAVAALEASPLSIPESAYAAGVASAHVAGRLQYRQVDGIPLYIDVAHNAQAAAALEQWLAANPIAGSTRAVLAMLADKDAAAVFEALDAEIAQWYLAALGGARGQTAESLAAKGKRDASDYRTHETVAQALDAAIAASSSADRIIVLGSFHTVAEAFTHLAKREGEGARSGV</sequence>
<evidence type="ECO:0000313" key="24">
    <source>
        <dbReference type="EMBL" id="QYR53664.1"/>
    </source>
</evidence>
<evidence type="ECO:0000256" key="7">
    <source>
        <dbReference type="ARBA" id="ARBA00019357"/>
    </source>
</evidence>